<feature type="domain" description="Rhodopsin" evidence="7">
    <location>
        <begin position="39"/>
        <end position="276"/>
    </location>
</feature>
<evidence type="ECO:0000313" key="8">
    <source>
        <dbReference type="EMBL" id="RKF76708.1"/>
    </source>
</evidence>
<evidence type="ECO:0000256" key="2">
    <source>
        <dbReference type="ARBA" id="ARBA00022692"/>
    </source>
</evidence>
<evidence type="ECO:0000256" key="3">
    <source>
        <dbReference type="ARBA" id="ARBA00022989"/>
    </source>
</evidence>
<evidence type="ECO:0000313" key="9">
    <source>
        <dbReference type="Proteomes" id="UP000285326"/>
    </source>
</evidence>
<feature type="transmembrane region" description="Helical" evidence="6">
    <location>
        <begin position="64"/>
        <end position="86"/>
    </location>
</feature>
<organism evidence="8 9">
    <name type="scientific">Golovinomyces cichoracearum</name>
    <dbReference type="NCBI Taxonomy" id="62708"/>
    <lineage>
        <taxon>Eukaryota</taxon>
        <taxon>Fungi</taxon>
        <taxon>Dikarya</taxon>
        <taxon>Ascomycota</taxon>
        <taxon>Pezizomycotina</taxon>
        <taxon>Leotiomycetes</taxon>
        <taxon>Erysiphales</taxon>
        <taxon>Erysiphaceae</taxon>
        <taxon>Golovinomyces</taxon>
    </lineage>
</organism>
<dbReference type="PANTHER" id="PTHR33048:SF96">
    <property type="entry name" value="INTEGRAL MEMBRANE PROTEIN"/>
    <property type="match status" value="1"/>
</dbReference>
<keyword evidence="3 6" id="KW-1133">Transmembrane helix</keyword>
<comment type="caution">
    <text evidence="8">The sequence shown here is derived from an EMBL/GenBank/DDBJ whole genome shotgun (WGS) entry which is preliminary data.</text>
</comment>
<reference evidence="8 9" key="1">
    <citation type="journal article" date="2018" name="BMC Genomics">
        <title>Comparative genome analyses reveal sequence features reflecting distinct modes of host-adaptation between dicot and monocot powdery mildew.</title>
        <authorList>
            <person name="Wu Y."/>
            <person name="Ma X."/>
            <person name="Pan Z."/>
            <person name="Kale S.D."/>
            <person name="Song Y."/>
            <person name="King H."/>
            <person name="Zhang Q."/>
            <person name="Presley C."/>
            <person name="Deng X."/>
            <person name="Wei C.I."/>
            <person name="Xiao S."/>
        </authorList>
    </citation>
    <scope>NUCLEOTIDE SEQUENCE [LARGE SCALE GENOMIC DNA]</scope>
    <source>
        <strain evidence="8">UMSG1</strain>
    </source>
</reference>
<dbReference type="EMBL" id="MCBS01022525">
    <property type="protein sequence ID" value="RKF76708.1"/>
    <property type="molecule type" value="Genomic_DNA"/>
</dbReference>
<keyword evidence="2 6" id="KW-0812">Transmembrane</keyword>
<feature type="transmembrane region" description="Helical" evidence="6">
    <location>
        <begin position="136"/>
        <end position="156"/>
    </location>
</feature>
<evidence type="ECO:0000256" key="6">
    <source>
        <dbReference type="SAM" id="Phobius"/>
    </source>
</evidence>
<dbReference type="InterPro" id="IPR052337">
    <property type="entry name" value="SAT4-like"/>
</dbReference>
<sequence length="400" mass="44633">MRSLGILARENSISAIDKGHQVTGVAYLALICPSVAVCLRIYVRLGIQKRMGNDDYLAIASLKFVLSALCALLIRSCLHFGLGSHLISLSPSALAQLSHTNYACEILYILTTALTKLSIGFYFLRLTQKQYQRQIIFAIMFIVTFVSTVYLLFTIFQCQPVHYLWRQHEKPTESGSCQSINAIANITYAHASMSCVSDWMFGTLPILFLWKLDMKIKTKISILIILSLSIVQRLHCNHFPMTDFTWEGIGLIKWSLIEPAIALTAATLATLRPLTQKLFSTKKTPPKLSIKTRHGLTRKSSVCHSSEFAEMLGLAVSPGVRTQVYADSTIETPIPHSPLWSGWRDNQKGLWSPLRSPRHDGEDRTFSLGLKTLKNGSWVFKNDAGGGIMRTIVVTRNVGS</sequence>
<comment type="similarity">
    <text evidence="5">Belongs to the SAT4 family.</text>
</comment>
<dbReference type="InterPro" id="IPR049326">
    <property type="entry name" value="Rhodopsin_dom_fungi"/>
</dbReference>
<proteinExistence type="inferred from homology"/>
<comment type="subcellular location">
    <subcellularLocation>
        <location evidence="1">Membrane</location>
        <topology evidence="1">Multi-pass membrane protein</topology>
    </subcellularLocation>
</comment>
<dbReference type="GO" id="GO:0016020">
    <property type="term" value="C:membrane"/>
    <property type="evidence" value="ECO:0007669"/>
    <property type="project" value="UniProtKB-SubCell"/>
</dbReference>
<dbReference type="Proteomes" id="UP000285326">
    <property type="component" value="Unassembled WGS sequence"/>
</dbReference>
<name>A0A420IQ79_9PEZI</name>
<protein>
    <submittedName>
        <fullName evidence="8">Putative integral membrane protein</fullName>
    </submittedName>
</protein>
<gene>
    <name evidence="8" type="ORF">GcM1_225055</name>
</gene>
<dbReference type="PANTHER" id="PTHR33048">
    <property type="entry name" value="PTH11-LIKE INTEGRAL MEMBRANE PROTEIN (AFU_ORTHOLOGUE AFUA_5G11245)"/>
    <property type="match status" value="1"/>
</dbReference>
<evidence type="ECO:0000256" key="1">
    <source>
        <dbReference type="ARBA" id="ARBA00004141"/>
    </source>
</evidence>
<evidence type="ECO:0000259" key="7">
    <source>
        <dbReference type="Pfam" id="PF20684"/>
    </source>
</evidence>
<keyword evidence="4 6" id="KW-0472">Membrane</keyword>
<dbReference type="AlphaFoldDB" id="A0A420IQ79"/>
<accession>A0A420IQ79</accession>
<feature type="transmembrane region" description="Helical" evidence="6">
    <location>
        <begin position="24"/>
        <end position="43"/>
    </location>
</feature>
<evidence type="ECO:0000256" key="4">
    <source>
        <dbReference type="ARBA" id="ARBA00023136"/>
    </source>
</evidence>
<dbReference type="Pfam" id="PF20684">
    <property type="entry name" value="Fung_rhodopsin"/>
    <property type="match status" value="1"/>
</dbReference>
<evidence type="ECO:0000256" key="5">
    <source>
        <dbReference type="ARBA" id="ARBA00038359"/>
    </source>
</evidence>
<feature type="transmembrane region" description="Helical" evidence="6">
    <location>
        <begin position="188"/>
        <end position="210"/>
    </location>
</feature>
<feature type="transmembrane region" description="Helical" evidence="6">
    <location>
        <begin position="106"/>
        <end position="124"/>
    </location>
</feature>